<gene>
    <name evidence="1" type="ORF">METZ01_LOCUS431211</name>
</gene>
<accession>A0A382Y4U9</accession>
<dbReference type="EMBL" id="UINC01172999">
    <property type="protein sequence ID" value="SVD78357.1"/>
    <property type="molecule type" value="Genomic_DNA"/>
</dbReference>
<protein>
    <submittedName>
        <fullName evidence="1">Uncharacterized protein</fullName>
    </submittedName>
</protein>
<evidence type="ECO:0000313" key="1">
    <source>
        <dbReference type="EMBL" id="SVD78357.1"/>
    </source>
</evidence>
<dbReference type="AlphaFoldDB" id="A0A382Y4U9"/>
<organism evidence="1">
    <name type="scientific">marine metagenome</name>
    <dbReference type="NCBI Taxonomy" id="408172"/>
    <lineage>
        <taxon>unclassified sequences</taxon>
        <taxon>metagenomes</taxon>
        <taxon>ecological metagenomes</taxon>
    </lineage>
</organism>
<name>A0A382Y4U9_9ZZZZ</name>
<sequence>MMIAAVFSLPCGKPDCRRNNPSFGMIFLRPSMAYNRSSVNR</sequence>
<proteinExistence type="predicted"/>
<reference evidence="1" key="1">
    <citation type="submission" date="2018-05" db="EMBL/GenBank/DDBJ databases">
        <authorList>
            <person name="Lanie J.A."/>
            <person name="Ng W.-L."/>
            <person name="Kazmierczak K.M."/>
            <person name="Andrzejewski T.M."/>
            <person name="Davidsen T.M."/>
            <person name="Wayne K.J."/>
            <person name="Tettelin H."/>
            <person name="Glass J.I."/>
            <person name="Rusch D."/>
            <person name="Podicherti R."/>
            <person name="Tsui H.-C.T."/>
            <person name="Winkler M.E."/>
        </authorList>
    </citation>
    <scope>NUCLEOTIDE SEQUENCE</scope>
</reference>